<feature type="transmembrane region" description="Helical" evidence="1">
    <location>
        <begin position="234"/>
        <end position="259"/>
    </location>
</feature>
<proteinExistence type="predicted"/>
<dbReference type="Proteomes" id="UP000190166">
    <property type="component" value="Unassembled WGS sequence"/>
</dbReference>
<feature type="transmembrane region" description="Helical" evidence="1">
    <location>
        <begin position="198"/>
        <end position="222"/>
    </location>
</feature>
<dbReference type="EMBL" id="FUZZ01000005">
    <property type="protein sequence ID" value="SKD09332.1"/>
    <property type="molecule type" value="Genomic_DNA"/>
</dbReference>
<reference evidence="2 3" key="1">
    <citation type="submission" date="2017-02" db="EMBL/GenBank/DDBJ databases">
        <authorList>
            <person name="Peterson S.W."/>
        </authorList>
    </citation>
    <scope>NUCLEOTIDE SEQUENCE [LARGE SCALE GENOMIC DNA]</scope>
    <source>
        <strain evidence="2 3">DSM 18108</strain>
    </source>
</reference>
<feature type="transmembrane region" description="Helical" evidence="1">
    <location>
        <begin position="20"/>
        <end position="39"/>
    </location>
</feature>
<name>A0A1T5P9H7_9BACT</name>
<protein>
    <recommendedName>
        <fullName evidence="4">DUF3592 domain-containing protein</fullName>
    </recommendedName>
</protein>
<feature type="transmembrane region" description="Helical" evidence="1">
    <location>
        <begin position="161"/>
        <end position="186"/>
    </location>
</feature>
<accession>A0A1T5P9H7</accession>
<keyword evidence="1" id="KW-0472">Membrane</keyword>
<feature type="transmembrane region" description="Helical" evidence="1">
    <location>
        <begin position="51"/>
        <end position="79"/>
    </location>
</feature>
<organism evidence="2 3">
    <name type="scientific">Chitinophaga ginsengisegetis</name>
    <dbReference type="NCBI Taxonomy" id="393003"/>
    <lineage>
        <taxon>Bacteria</taxon>
        <taxon>Pseudomonadati</taxon>
        <taxon>Bacteroidota</taxon>
        <taxon>Chitinophagia</taxon>
        <taxon>Chitinophagales</taxon>
        <taxon>Chitinophagaceae</taxon>
        <taxon>Chitinophaga</taxon>
    </lineage>
</organism>
<evidence type="ECO:0000313" key="3">
    <source>
        <dbReference type="Proteomes" id="UP000190166"/>
    </source>
</evidence>
<sequence length="266" mass="28900">MGVYGNLESMLIILLRITGYGWTAIAFVVLSVLVAVKILKRSNPGRKPGCIGIGYVSLIVFCLLSFSSMLAGALGGFVVNAFTLPRYKAKVVSVSSYVSKDSKNRNTIMYRSTVAFTTEDGTPVEMETDISSSGRPEIGETVTVGYKPGMSAAGEFSGTKYLLMSGAAVMLLVIGYFSIAGIIYAMGWQMATYFNFGMIILLYFILPLAMLFMLGGMGYAVVQYFMGLRPDMPVWAVVVCTFFCLVLSAGMMGYVRLLAARRGRTR</sequence>
<keyword evidence="3" id="KW-1185">Reference proteome</keyword>
<dbReference type="STRING" id="393003.SAMN05660461_5217"/>
<keyword evidence="1" id="KW-1133">Transmembrane helix</keyword>
<evidence type="ECO:0008006" key="4">
    <source>
        <dbReference type="Google" id="ProtNLM"/>
    </source>
</evidence>
<dbReference type="AlphaFoldDB" id="A0A1T5P9H7"/>
<evidence type="ECO:0000313" key="2">
    <source>
        <dbReference type="EMBL" id="SKD09332.1"/>
    </source>
</evidence>
<keyword evidence="1" id="KW-0812">Transmembrane</keyword>
<gene>
    <name evidence="2" type="ORF">SAMN05660461_5217</name>
</gene>
<evidence type="ECO:0000256" key="1">
    <source>
        <dbReference type="SAM" id="Phobius"/>
    </source>
</evidence>